<dbReference type="EMBL" id="DF820491">
    <property type="protein sequence ID" value="GAK31301.1"/>
    <property type="molecule type" value="Genomic_DNA"/>
</dbReference>
<name>A0A069D1T8_WEIOS</name>
<dbReference type="eggNOG" id="ENOG5032VVJ">
    <property type="taxonomic scope" value="Bacteria"/>
</dbReference>
<dbReference type="SUPFAM" id="SSF50475">
    <property type="entry name" value="FMN-binding split barrel"/>
    <property type="match status" value="1"/>
</dbReference>
<sequence>MTSYQNYVDASHGLVYLSTSVDNIPSSRIVSYAVDPNDESVWYIFSMDKASNKVKELAQNAHVAVVTAVDLKTGMRISSNNALMQPSSKTWQDVLPLFENDKGFMSAHKPAQELLYEVHFTSLMLQTYRANELQVINFK</sequence>
<accession>A0A069D1T8</accession>
<protein>
    <recommendedName>
        <fullName evidence="1">Pyridoxamine 5'-phosphate oxidase-like domain-containing protein</fullName>
    </recommendedName>
</protein>
<gene>
    <name evidence="2" type="ORF">WOSG25_081350</name>
</gene>
<evidence type="ECO:0000313" key="3">
    <source>
        <dbReference type="Proteomes" id="UP000030643"/>
    </source>
</evidence>
<keyword evidence="3" id="KW-1185">Reference proteome</keyword>
<evidence type="ECO:0000313" key="2">
    <source>
        <dbReference type="EMBL" id="GAK31301.1"/>
    </source>
</evidence>
<dbReference type="Gene3D" id="2.30.110.10">
    <property type="entry name" value="Electron Transport, Fmn-binding Protein, Chain A"/>
    <property type="match status" value="1"/>
</dbReference>
<dbReference type="STRING" id="1329250.WOSG25_081350"/>
<dbReference type="RefSeq" id="WP_027699300.1">
    <property type="nucleotide sequence ID" value="NZ_DF820491.1"/>
</dbReference>
<organism evidence="2 3">
    <name type="scientific">Weissella oryzae (strain DSM 25784 / JCM 18191 / LMG 30913 / SG25)</name>
    <dbReference type="NCBI Taxonomy" id="1329250"/>
    <lineage>
        <taxon>Bacteria</taxon>
        <taxon>Bacillati</taxon>
        <taxon>Bacillota</taxon>
        <taxon>Bacilli</taxon>
        <taxon>Lactobacillales</taxon>
        <taxon>Lactobacillaceae</taxon>
        <taxon>Weissella</taxon>
    </lineage>
</organism>
<dbReference type="OrthoDB" id="2146042at2"/>
<dbReference type="AlphaFoldDB" id="A0A069D1T8"/>
<proteinExistence type="predicted"/>
<feature type="domain" description="Pyridoxamine 5'-phosphate oxidase-like" evidence="1">
    <location>
        <begin position="15"/>
        <end position="98"/>
    </location>
</feature>
<dbReference type="InterPro" id="IPR012349">
    <property type="entry name" value="Split_barrel_FMN-bd"/>
</dbReference>
<dbReference type="Proteomes" id="UP000030643">
    <property type="component" value="Unassembled WGS sequence"/>
</dbReference>
<dbReference type="InterPro" id="IPR055196">
    <property type="entry name" value="Putative_PNPOx_2"/>
</dbReference>
<evidence type="ECO:0000259" key="1">
    <source>
        <dbReference type="Pfam" id="PF22696"/>
    </source>
</evidence>
<reference evidence="3" key="1">
    <citation type="journal article" date="2014" name="Genome Announc.">
        <title>Draft genome sequence of Weissella oryzae SG25T, isolated from fermented rice grains.</title>
        <authorList>
            <person name="Tanizawa Y."/>
            <person name="Fujisawa T."/>
            <person name="Mochizuki T."/>
            <person name="Kaminuma E."/>
            <person name="Suzuki Y."/>
            <person name="Nakamura Y."/>
            <person name="Tohno M."/>
        </authorList>
    </citation>
    <scope>NUCLEOTIDE SEQUENCE [LARGE SCALE GENOMIC DNA]</scope>
    <source>
        <strain evidence="3">DSM 25784 / JCM 18191 / LMG 30913 / SG25</strain>
    </source>
</reference>
<dbReference type="Pfam" id="PF22696">
    <property type="entry name" value="Putative_PNPOx_2"/>
    <property type="match status" value="1"/>
</dbReference>